<reference evidence="1" key="1">
    <citation type="journal article" date="2009" name="Plant Mol. Biol.">
        <title>Insights into corn genes derived from large-scale cDNA sequencing.</title>
        <authorList>
            <person name="Alexandrov N.N."/>
            <person name="Brover V.V."/>
            <person name="Freidin S."/>
            <person name="Troukhan M.E."/>
            <person name="Tatarinova T.V."/>
            <person name="Zhang H."/>
            <person name="Swaller T.J."/>
            <person name="Lu Y.P."/>
            <person name="Bouck J."/>
            <person name="Flavell R.B."/>
            <person name="Feldmann K.A."/>
        </authorList>
    </citation>
    <scope>NUCLEOTIDE SEQUENCE</scope>
</reference>
<organism evidence="1">
    <name type="scientific">Zea mays</name>
    <name type="common">Maize</name>
    <dbReference type="NCBI Taxonomy" id="4577"/>
    <lineage>
        <taxon>Eukaryota</taxon>
        <taxon>Viridiplantae</taxon>
        <taxon>Streptophyta</taxon>
        <taxon>Embryophyta</taxon>
        <taxon>Tracheophyta</taxon>
        <taxon>Spermatophyta</taxon>
        <taxon>Magnoliopsida</taxon>
        <taxon>Liliopsida</taxon>
        <taxon>Poales</taxon>
        <taxon>Poaceae</taxon>
        <taxon>PACMAD clade</taxon>
        <taxon>Panicoideae</taxon>
        <taxon>Andropogonodae</taxon>
        <taxon>Andropogoneae</taxon>
        <taxon>Tripsacinae</taxon>
        <taxon>Zea</taxon>
    </lineage>
</organism>
<dbReference type="EMBL" id="EU977127">
    <property type="protein sequence ID" value="ACG49245.1"/>
    <property type="molecule type" value="mRNA"/>
</dbReference>
<dbReference type="AlphaFoldDB" id="B6UIR2"/>
<sequence>MEYNESNRQVLEELRLMEARLSEKFAGRCDSVERRVEERCEELNSHFTTRCDKIQDQVDVAALRGEERLIALEEMRTDIEQWRPDLIKRIEDVALEVVRVNKFFERERRAEPVDKPGIFGSYTAPPLRPPAGAPPAAGPYDHRFETFHRERESGYEFTPTHGPVKGPEFGPSSEASPWSEISLWRQCSTPSSNDAWHHWNFTDHEACAVLGVEDNISRYRLFPCFQIKVMSQ</sequence>
<evidence type="ECO:0000313" key="1">
    <source>
        <dbReference type="EMBL" id="ACG49245.1"/>
    </source>
</evidence>
<protein>
    <submittedName>
        <fullName evidence="1">Uncharacterized protein</fullName>
    </submittedName>
</protein>
<proteinExistence type="evidence at transcript level"/>
<accession>B6UIR2</accession>
<name>B6UIR2_MAIZE</name>